<feature type="transmembrane region" description="Helical" evidence="2">
    <location>
        <begin position="672"/>
        <end position="693"/>
    </location>
</feature>
<evidence type="ECO:0008006" key="5">
    <source>
        <dbReference type="Google" id="ProtNLM"/>
    </source>
</evidence>
<protein>
    <recommendedName>
        <fullName evidence="5">Sulfotransferase</fullName>
    </recommendedName>
</protein>
<feature type="region of interest" description="Disordered" evidence="1">
    <location>
        <begin position="342"/>
        <end position="365"/>
    </location>
</feature>
<evidence type="ECO:0000256" key="2">
    <source>
        <dbReference type="SAM" id="Phobius"/>
    </source>
</evidence>
<keyword evidence="4" id="KW-1185">Reference proteome</keyword>
<organism evidence="3 4">
    <name type="scientific">Durusdinium trenchii</name>
    <dbReference type="NCBI Taxonomy" id="1381693"/>
    <lineage>
        <taxon>Eukaryota</taxon>
        <taxon>Sar</taxon>
        <taxon>Alveolata</taxon>
        <taxon>Dinophyceae</taxon>
        <taxon>Suessiales</taxon>
        <taxon>Symbiodiniaceae</taxon>
        <taxon>Durusdinium</taxon>
    </lineage>
</organism>
<dbReference type="InterPro" id="IPR027417">
    <property type="entry name" value="P-loop_NTPase"/>
</dbReference>
<keyword evidence="2" id="KW-0812">Transmembrane</keyword>
<dbReference type="EMBL" id="CAXAMM010042585">
    <property type="protein sequence ID" value="CAK9105637.1"/>
    <property type="molecule type" value="Genomic_DNA"/>
</dbReference>
<dbReference type="Gene3D" id="3.40.50.300">
    <property type="entry name" value="P-loop containing nucleotide triphosphate hydrolases"/>
    <property type="match status" value="1"/>
</dbReference>
<feature type="transmembrane region" description="Helical" evidence="2">
    <location>
        <begin position="730"/>
        <end position="751"/>
    </location>
</feature>
<dbReference type="Proteomes" id="UP001642464">
    <property type="component" value="Unassembled WGS sequence"/>
</dbReference>
<sequence>MLDLYSKYFKEVIFLSKDVSKSQRGAVTCPGAGDPHWCIASQMNSTKALGIMYVQFDVVILPCGLARMPKTEMLASFSDSTKTYAPFCYYEACRLFPRLNCEWGHWQGKTTQDQVVNMVNDLESVLVGTGEQTTRHAHVFENLRHGMMHGSSDLIYVSREAFEVFTVCARVFKKHEIVHPTMLTLVPFLTGMSFQDLACHGSRMKEVYKATSAKSRIGLTQADNGADSEGFPLALLQVDLQFRTQRERLNTSGRADASRTPRAPLCMAAHRVPEVYLLGAPKAGTTSLALQMFLHGVWPAVQWGHVAEDVGHLKEFHFFDDGEAVRRNRTQWLEHLPSCEAGAFSSPSPRSARSSASRRTAVPPVALGDFTPRNLRLVPLPAGIQGATPLMAEANLPATLERFYGQQAQRLVFVVLLREPLSLFQSMYYLAKGRNFTGQEDLEASTFQESLQKSLNLAKHQIYSDDLWAGLYSWHLSAYLQHFDASQFIISPMEAYVRSFAPDLCRSLSERLERDLCGEDGWRQAPHMHHTEHPPLAKELGAAATLVEAMMEFLEPERQRLLEVLGKYSRGKARLIGYQGKVGSQTDIDGWLKEFGIYGADEVESLISTDEITAVCVSDTYSIRMKSFWLDHRLSFTVAMLTVMNMIFYVSRDLVSKHPFSKHYAPETLEDATLRLAKGVLSPIFFLGYLVILHHMKTGCSLADAYVFYGASWTAAFDLWEWIYRWPLTPLLFLHHLGGLLLCLAIADIRVLPLGGVWTVPQLLFFCNVSVAWATDLIFNVFYFATSLETIRYIAQNSKAIWWVYRFSPCRFHAEHQQRWLAHEREDPPEVTKVKSESIDR</sequence>
<dbReference type="SUPFAM" id="SSF52540">
    <property type="entry name" value="P-loop containing nucleoside triphosphate hydrolases"/>
    <property type="match status" value="1"/>
</dbReference>
<accession>A0ABP0RZX4</accession>
<evidence type="ECO:0000313" key="4">
    <source>
        <dbReference type="Proteomes" id="UP001642464"/>
    </source>
</evidence>
<feature type="compositionally biased region" description="Low complexity" evidence="1">
    <location>
        <begin position="343"/>
        <end position="364"/>
    </location>
</feature>
<feature type="transmembrane region" description="Helical" evidence="2">
    <location>
        <begin position="705"/>
        <end position="724"/>
    </location>
</feature>
<keyword evidence="2" id="KW-1133">Transmembrane helix</keyword>
<evidence type="ECO:0000256" key="1">
    <source>
        <dbReference type="SAM" id="MobiDB-lite"/>
    </source>
</evidence>
<reference evidence="3 4" key="1">
    <citation type="submission" date="2024-02" db="EMBL/GenBank/DDBJ databases">
        <authorList>
            <person name="Chen Y."/>
            <person name="Shah S."/>
            <person name="Dougan E. K."/>
            <person name="Thang M."/>
            <person name="Chan C."/>
        </authorList>
    </citation>
    <scope>NUCLEOTIDE SEQUENCE [LARGE SCALE GENOMIC DNA]</scope>
</reference>
<gene>
    <name evidence="3" type="ORF">SCF082_LOCUS49228</name>
</gene>
<feature type="transmembrane region" description="Helical" evidence="2">
    <location>
        <begin position="763"/>
        <end position="785"/>
    </location>
</feature>
<name>A0ABP0RZX4_9DINO</name>
<keyword evidence="2" id="KW-0472">Membrane</keyword>
<proteinExistence type="predicted"/>
<comment type="caution">
    <text evidence="3">The sequence shown here is derived from an EMBL/GenBank/DDBJ whole genome shotgun (WGS) entry which is preliminary data.</text>
</comment>
<feature type="transmembrane region" description="Helical" evidence="2">
    <location>
        <begin position="634"/>
        <end position="652"/>
    </location>
</feature>
<evidence type="ECO:0000313" key="3">
    <source>
        <dbReference type="EMBL" id="CAK9105637.1"/>
    </source>
</evidence>